<sequence length="157" mass="17976">MYRESRSNSNNSNMAAEKNRVMKYKPISGRLREHFGLILLADGNIKTADVYCIHCDKSFTYHGSSTSLTYHLENKHSLKRFKRTNLVIGQQIAADVNDDQLKTNAQDDTDSVSKTICEVNEKRIKLRESDSDIEEDVKNASDEVQRYKMEKKVAEAV</sequence>
<keyword evidence="3" id="KW-0862">Zinc</keyword>
<evidence type="ECO:0000313" key="7">
    <source>
        <dbReference type="Proteomes" id="UP001162480"/>
    </source>
</evidence>
<feature type="coiled-coil region" evidence="4">
    <location>
        <begin position="130"/>
        <end position="157"/>
    </location>
</feature>
<keyword evidence="4" id="KW-0175">Coiled coil</keyword>
<evidence type="ECO:0000313" key="6">
    <source>
        <dbReference type="EMBL" id="CAI9736562.1"/>
    </source>
</evidence>
<dbReference type="GO" id="GO:0003677">
    <property type="term" value="F:DNA binding"/>
    <property type="evidence" value="ECO:0007669"/>
    <property type="project" value="InterPro"/>
</dbReference>
<evidence type="ECO:0000256" key="4">
    <source>
        <dbReference type="SAM" id="Coils"/>
    </source>
</evidence>
<organism evidence="6 7">
    <name type="scientific">Octopus vulgaris</name>
    <name type="common">Common octopus</name>
    <dbReference type="NCBI Taxonomy" id="6645"/>
    <lineage>
        <taxon>Eukaryota</taxon>
        <taxon>Metazoa</taxon>
        <taxon>Spiralia</taxon>
        <taxon>Lophotrochozoa</taxon>
        <taxon>Mollusca</taxon>
        <taxon>Cephalopoda</taxon>
        <taxon>Coleoidea</taxon>
        <taxon>Octopodiformes</taxon>
        <taxon>Octopoda</taxon>
        <taxon>Incirrata</taxon>
        <taxon>Octopodidae</taxon>
        <taxon>Octopus</taxon>
    </lineage>
</organism>
<name>A0AA36BN20_OCTVU</name>
<dbReference type="Pfam" id="PF02892">
    <property type="entry name" value="zf-BED"/>
    <property type="match status" value="1"/>
</dbReference>
<dbReference type="EMBL" id="OX597832">
    <property type="protein sequence ID" value="CAI9736562.1"/>
    <property type="molecule type" value="Genomic_DNA"/>
</dbReference>
<proteinExistence type="predicted"/>
<dbReference type="AlphaFoldDB" id="A0AA36BN20"/>
<evidence type="ECO:0000259" key="5">
    <source>
        <dbReference type="Pfam" id="PF02892"/>
    </source>
</evidence>
<reference evidence="6" key="1">
    <citation type="submission" date="2023-08" db="EMBL/GenBank/DDBJ databases">
        <authorList>
            <person name="Alioto T."/>
            <person name="Alioto T."/>
            <person name="Gomez Garrido J."/>
        </authorList>
    </citation>
    <scope>NUCLEOTIDE SEQUENCE</scope>
</reference>
<evidence type="ECO:0000256" key="2">
    <source>
        <dbReference type="ARBA" id="ARBA00022771"/>
    </source>
</evidence>
<dbReference type="GO" id="GO:0008270">
    <property type="term" value="F:zinc ion binding"/>
    <property type="evidence" value="ECO:0007669"/>
    <property type="project" value="UniProtKB-KW"/>
</dbReference>
<gene>
    <name evidence="6" type="ORF">OCTVUL_1B015147</name>
</gene>
<accession>A0AA36BN20</accession>
<evidence type="ECO:0000256" key="3">
    <source>
        <dbReference type="ARBA" id="ARBA00022833"/>
    </source>
</evidence>
<protein>
    <submittedName>
        <fullName evidence="6">Finger BED domain-containing 1-like</fullName>
    </submittedName>
</protein>
<keyword evidence="1" id="KW-0479">Metal-binding</keyword>
<dbReference type="Proteomes" id="UP001162480">
    <property type="component" value="Chromosome 19"/>
</dbReference>
<feature type="domain" description="BED-type" evidence="5">
    <location>
        <begin position="49"/>
        <end position="77"/>
    </location>
</feature>
<keyword evidence="2" id="KW-0863">Zinc-finger</keyword>
<keyword evidence="7" id="KW-1185">Reference proteome</keyword>
<dbReference type="InterPro" id="IPR003656">
    <property type="entry name" value="Znf_BED"/>
</dbReference>
<evidence type="ECO:0000256" key="1">
    <source>
        <dbReference type="ARBA" id="ARBA00022723"/>
    </source>
</evidence>
<dbReference type="SMART" id="SM00614">
    <property type="entry name" value="ZnF_BED"/>
    <property type="match status" value="1"/>
</dbReference>